<evidence type="ECO:0000256" key="1">
    <source>
        <dbReference type="ARBA" id="ARBA00007924"/>
    </source>
</evidence>
<sequence>MTRSTVFMNNRTQAVRLPADMRFSENIKKVNVRKVGSERIIAPENAVWDSFFTPDAPTVTDDFMSSRHGGTQPEREEL</sequence>
<dbReference type="SUPFAM" id="SSF89447">
    <property type="entry name" value="AbrB/MazE/MraZ-like"/>
    <property type="match status" value="1"/>
</dbReference>
<proteinExistence type="inferred from homology"/>
<dbReference type="PANTHER" id="PTHR37550:SF3">
    <property type="entry name" value="ANTITOXIN VAPB1"/>
    <property type="match status" value="1"/>
</dbReference>
<dbReference type="PANTHER" id="PTHR37550">
    <property type="entry name" value="ANTITOXIN VAPB1"/>
    <property type="match status" value="1"/>
</dbReference>
<dbReference type="GO" id="GO:0003677">
    <property type="term" value="F:DNA binding"/>
    <property type="evidence" value="ECO:0007669"/>
    <property type="project" value="UniProtKB-UniRule"/>
</dbReference>
<dbReference type="InterPro" id="IPR051734">
    <property type="entry name" value="VapB_TA_antitoxins"/>
</dbReference>
<dbReference type="PROSITE" id="PS51740">
    <property type="entry name" value="SPOVT_ABRB"/>
    <property type="match status" value="1"/>
</dbReference>
<evidence type="ECO:0000256" key="2">
    <source>
        <dbReference type="PROSITE-ProRule" id="PRU01076"/>
    </source>
</evidence>
<dbReference type="RefSeq" id="WP_083092558.1">
    <property type="nucleotide sequence ID" value="NZ_LXWF01000041.1"/>
</dbReference>
<accession>A0A1Y1RN53</accession>
<organism evidence="4 5">
    <name type="scientific">Rothia nasimurium</name>
    <dbReference type="NCBI Taxonomy" id="85336"/>
    <lineage>
        <taxon>Bacteria</taxon>
        <taxon>Bacillati</taxon>
        <taxon>Actinomycetota</taxon>
        <taxon>Actinomycetes</taxon>
        <taxon>Micrococcales</taxon>
        <taxon>Micrococcaceae</taxon>
        <taxon>Rothia</taxon>
    </lineage>
</organism>
<dbReference type="Gene3D" id="2.10.260.10">
    <property type="match status" value="1"/>
</dbReference>
<dbReference type="Pfam" id="PF04014">
    <property type="entry name" value="MazE_antitoxin"/>
    <property type="match status" value="1"/>
</dbReference>
<dbReference type="OrthoDB" id="5298361at2"/>
<comment type="caution">
    <text evidence="4">The sequence shown here is derived from an EMBL/GenBank/DDBJ whole genome shotgun (WGS) entry which is preliminary data.</text>
</comment>
<comment type="similarity">
    <text evidence="1">Belongs to the VapB family.</text>
</comment>
<evidence type="ECO:0000313" key="4">
    <source>
        <dbReference type="EMBL" id="ORC16041.1"/>
    </source>
</evidence>
<evidence type="ECO:0000259" key="3">
    <source>
        <dbReference type="PROSITE" id="PS51740"/>
    </source>
</evidence>
<dbReference type="AlphaFoldDB" id="A0A1Y1RN53"/>
<keyword evidence="5" id="KW-1185">Reference proteome</keyword>
<protein>
    <submittedName>
        <fullName evidence="4">Antitoxin</fullName>
    </submittedName>
</protein>
<dbReference type="NCBIfam" id="NF040493">
    <property type="entry name" value="TA_anti_VapB"/>
    <property type="match status" value="1"/>
</dbReference>
<keyword evidence="2" id="KW-0238">DNA-binding</keyword>
<reference evidence="4 5" key="1">
    <citation type="submission" date="2016-05" db="EMBL/GenBank/DDBJ databases">
        <title>Draft genome sequence of a porcine commensal Rothia nasimurium.</title>
        <authorList>
            <person name="Gaiser R.A."/>
            <person name="Van Baarlen P."/>
            <person name="Wells J.M."/>
        </authorList>
    </citation>
    <scope>NUCLEOTIDE SEQUENCE [LARGE SCALE GENOMIC DNA]</scope>
    <source>
        <strain evidence="4 5">PT-32</strain>
    </source>
</reference>
<dbReference type="InterPro" id="IPR007159">
    <property type="entry name" value="SpoVT-AbrB_dom"/>
</dbReference>
<dbReference type="EMBL" id="LXWF01000041">
    <property type="protein sequence ID" value="ORC16041.1"/>
    <property type="molecule type" value="Genomic_DNA"/>
</dbReference>
<dbReference type="Proteomes" id="UP000192359">
    <property type="component" value="Unassembled WGS sequence"/>
</dbReference>
<dbReference type="InterPro" id="IPR047976">
    <property type="entry name" value="Anti_VapB2-like"/>
</dbReference>
<feature type="domain" description="SpoVT-AbrB" evidence="3">
    <location>
        <begin position="4"/>
        <end position="46"/>
    </location>
</feature>
<dbReference type="InterPro" id="IPR037914">
    <property type="entry name" value="SpoVT-AbrB_sf"/>
</dbReference>
<evidence type="ECO:0000313" key="5">
    <source>
        <dbReference type="Proteomes" id="UP000192359"/>
    </source>
</evidence>
<gene>
    <name evidence="4" type="ORF">A7979_05370</name>
</gene>
<name>A0A1Y1RN53_9MICC</name>